<name>A0AAD2PY71_9STRA</name>
<feature type="region of interest" description="Disordered" evidence="1">
    <location>
        <begin position="729"/>
        <end position="772"/>
    </location>
</feature>
<dbReference type="Proteomes" id="UP001295423">
    <property type="component" value="Unassembled WGS sequence"/>
</dbReference>
<keyword evidence="3" id="KW-1185">Reference proteome</keyword>
<protein>
    <submittedName>
        <fullName evidence="2">Uncharacterized protein</fullName>
    </submittedName>
</protein>
<organism evidence="2 3">
    <name type="scientific">Cylindrotheca closterium</name>
    <dbReference type="NCBI Taxonomy" id="2856"/>
    <lineage>
        <taxon>Eukaryota</taxon>
        <taxon>Sar</taxon>
        <taxon>Stramenopiles</taxon>
        <taxon>Ochrophyta</taxon>
        <taxon>Bacillariophyta</taxon>
        <taxon>Bacillariophyceae</taxon>
        <taxon>Bacillariophycidae</taxon>
        <taxon>Bacillariales</taxon>
        <taxon>Bacillariaceae</taxon>
        <taxon>Cylindrotheca</taxon>
    </lineage>
</organism>
<evidence type="ECO:0000256" key="1">
    <source>
        <dbReference type="SAM" id="MobiDB-lite"/>
    </source>
</evidence>
<evidence type="ECO:0000313" key="2">
    <source>
        <dbReference type="EMBL" id="CAJ1970283.1"/>
    </source>
</evidence>
<dbReference type="AlphaFoldDB" id="A0AAD2PY71"/>
<feature type="compositionally biased region" description="Basic and acidic residues" evidence="1">
    <location>
        <begin position="748"/>
        <end position="772"/>
    </location>
</feature>
<gene>
    <name evidence="2" type="ORF">CYCCA115_LOCUS24303</name>
</gene>
<sequence>MHPSQPLVAYLLIPSEEREKKVLSKSIVVQNSKTKAVVASVTLSEIASSLYNIDTISEKATEKQHRVLKDLGHVQRLEFFDPSTLYWSGHGTVKRYQELEQRWSYLFVQFQSSIVILNLRRHSVSITNNIKVEEEFRPIVAHVTQKLLGGEISSNVLPLSRQTFMVATGDGYIKTFNWKTSIVVDAIKVVASKNDCVVHLCSTNKYRSTEQYYAASTRRVVCLCKKGAGFMLELQISDGNVASVSQPLYKFEGGTVPTAISITDDTHSSMEHVLLHYCGYRDLLLWTLQAKSKEKLLVWDMSNLPNVDRGGKTPEPVKADPTLVAQFPYENISHTLFHGWFNEALPADCIASAAITKEGDFQILLSPMHGGATSIKSPFLATTVFSVDVGQILQRDLQLPADKEVQLKVHSLYCPSLRDCSLFCIGTNVGSLMIKMMDGNLIPFPGGRHAHLSANYGSLGKAVLTVRRGEIVYGSLEPSTGLGHNPIGPMESKNQIVVYDSPPPLHLPPEIHKRPVRLPPLFLPSPSGKYLCCFWKEEMRYEILHFPTILDRISSGGKATFSPLVATGNGVSSFAWIGNDDLFGLLYNPEQDLGLKVGIDLSAPQATLGRELANAAQKITDVTKLKELKNLKEIMSLNTGAGKSHGKMQALKGIQELGTGTGKAAMKLTKGSVNLTKKVAKGTTKIAVGAAVGVTGKARLAVVTGKARTTTVGAANIASFGLLGRKKKEREKAENASLATADMDDVDDVSRVSEKGEQGDENRNPSERRFPWVELRSMDENIGADGLASGRSSNIGQLSLRTGNRNPPTILFGGPVLCVGNKYNEHDEGIAYFYTKKNGEKGDKASHFISSGPAFPCPDIVVWDDEGQLCAVIIHTRISVYLSDESNFVMLGTVRTSSTSDADDQIISARFIHGVLYCSTRSSVQCVFLGDLEGGVCNLDIFSLATSDIITLPQKTIATDGTALSPSVIPMALNYPTILGYQNGSLMVSTAAGVHAIPLDSPILRIGALIAAGQPHRAEPWFDAIPEDSHESLAAFLERRGTPALALQLNGVSLETIVDICMRNGFVEQLEQVVEEYGLKGLHSIDMGRGVSSNVFGPDDHGTSIVVCVGAYLLSYGRVELVRRLATECLSSADDSKREGFVLASLLLSVQGSDSRRVIERSVKNIGEEEDWPVGEYVRDHIL</sequence>
<evidence type="ECO:0000313" key="3">
    <source>
        <dbReference type="Proteomes" id="UP001295423"/>
    </source>
</evidence>
<comment type="caution">
    <text evidence="2">The sequence shown here is derived from an EMBL/GenBank/DDBJ whole genome shotgun (WGS) entry which is preliminary data.</text>
</comment>
<accession>A0AAD2PY71</accession>
<proteinExistence type="predicted"/>
<dbReference type="EMBL" id="CAKOGP040002491">
    <property type="protein sequence ID" value="CAJ1970283.1"/>
    <property type="molecule type" value="Genomic_DNA"/>
</dbReference>
<reference evidence="2" key="1">
    <citation type="submission" date="2023-08" db="EMBL/GenBank/DDBJ databases">
        <authorList>
            <person name="Audoor S."/>
            <person name="Bilcke G."/>
        </authorList>
    </citation>
    <scope>NUCLEOTIDE SEQUENCE</scope>
</reference>